<name>A0AAE1AUP5_9GAST</name>
<gene>
    <name evidence="1" type="ORF">RRG08_011839</name>
</gene>
<accession>A0AAE1AUP5</accession>
<comment type="caution">
    <text evidence="1">The sequence shown here is derived from an EMBL/GenBank/DDBJ whole genome shotgun (WGS) entry which is preliminary data.</text>
</comment>
<sequence>MQIISFSRYGYGLYLSILTNRMMITATELTFYRTGSTSRLRTCPATSILRESSLLQSETITRSGSKSGDHHEQVSVYSERAGLAERKSVLDSESVEKTFGETFPVMRVRRQRPKVDGSDEVMSEISGINLASLKHKERALARISGRCLRASQIPLCLGKHCD</sequence>
<dbReference type="EMBL" id="JAWDGP010001154">
    <property type="protein sequence ID" value="KAK3794059.1"/>
    <property type="molecule type" value="Genomic_DNA"/>
</dbReference>
<evidence type="ECO:0000313" key="2">
    <source>
        <dbReference type="Proteomes" id="UP001283361"/>
    </source>
</evidence>
<reference evidence="1" key="1">
    <citation type="journal article" date="2023" name="G3 (Bethesda)">
        <title>A reference genome for the long-term kleptoplast-retaining sea slug Elysia crispata morphotype clarki.</title>
        <authorList>
            <person name="Eastman K.E."/>
            <person name="Pendleton A.L."/>
            <person name="Shaikh M.A."/>
            <person name="Suttiyut T."/>
            <person name="Ogas R."/>
            <person name="Tomko P."/>
            <person name="Gavelis G."/>
            <person name="Widhalm J.R."/>
            <person name="Wisecaver J.H."/>
        </authorList>
    </citation>
    <scope>NUCLEOTIDE SEQUENCE</scope>
    <source>
        <strain evidence="1">ECLA1</strain>
    </source>
</reference>
<dbReference type="Proteomes" id="UP001283361">
    <property type="component" value="Unassembled WGS sequence"/>
</dbReference>
<protein>
    <submittedName>
        <fullName evidence="1">Uncharacterized protein</fullName>
    </submittedName>
</protein>
<dbReference type="AlphaFoldDB" id="A0AAE1AUP5"/>
<organism evidence="1 2">
    <name type="scientific">Elysia crispata</name>
    <name type="common">lettuce slug</name>
    <dbReference type="NCBI Taxonomy" id="231223"/>
    <lineage>
        <taxon>Eukaryota</taxon>
        <taxon>Metazoa</taxon>
        <taxon>Spiralia</taxon>
        <taxon>Lophotrochozoa</taxon>
        <taxon>Mollusca</taxon>
        <taxon>Gastropoda</taxon>
        <taxon>Heterobranchia</taxon>
        <taxon>Euthyneura</taxon>
        <taxon>Panpulmonata</taxon>
        <taxon>Sacoglossa</taxon>
        <taxon>Placobranchoidea</taxon>
        <taxon>Plakobranchidae</taxon>
        <taxon>Elysia</taxon>
    </lineage>
</organism>
<keyword evidence="2" id="KW-1185">Reference proteome</keyword>
<evidence type="ECO:0000313" key="1">
    <source>
        <dbReference type="EMBL" id="KAK3794059.1"/>
    </source>
</evidence>
<proteinExistence type="predicted"/>